<reference evidence="1 2" key="1">
    <citation type="submission" date="2019-09" db="EMBL/GenBank/DDBJ databases">
        <title>Non-baumannii Acinetobacter spp. carrying blaNDM-1 isolated in China.</title>
        <authorList>
            <person name="Cui C."/>
            <person name="Chen C."/>
            <person name="Sun J."/>
            <person name="Liu Y."/>
        </authorList>
    </citation>
    <scope>NUCLEOTIDE SEQUENCE [LARGE SCALE GENOMIC DNA]</scope>
    <source>
        <strain evidence="1 2">B18</strain>
        <plasmid evidence="2">pb18-1</plasmid>
    </source>
</reference>
<sequence>MTQLMLFSSLAASSSSYGAGGEQSPLASPYELSNAYSVDNVQVKKDIRCKINGRDYVIRGFKYLESVVIWNYLYQRMLDNESNYNEFTWDEMCQATGLQMSKDTYEVVLKALLKVSIVHEVRRLPFRFYRTFNALSTRQYTSGEMKFAMTLASSFCGMDPDFQQTLYRVLVENTQKSYSNPQDIEKIRNIARSQYVVGGQNSMLDIDASVVATA</sequence>
<dbReference type="EMBL" id="CP044456">
    <property type="protein sequence ID" value="QIC71705.1"/>
    <property type="molecule type" value="Genomic_DNA"/>
</dbReference>
<organism evidence="1 2">
    <name type="scientific">Acinetobacter indicus</name>
    <dbReference type="NCBI Taxonomy" id="756892"/>
    <lineage>
        <taxon>Bacteria</taxon>
        <taxon>Pseudomonadati</taxon>
        <taxon>Pseudomonadota</taxon>
        <taxon>Gammaproteobacteria</taxon>
        <taxon>Moraxellales</taxon>
        <taxon>Moraxellaceae</taxon>
        <taxon>Acinetobacter</taxon>
    </lineage>
</organism>
<evidence type="ECO:0000313" key="2">
    <source>
        <dbReference type="Proteomes" id="UP000503440"/>
    </source>
</evidence>
<evidence type="ECO:0000313" key="1">
    <source>
        <dbReference type="EMBL" id="QIC71705.1"/>
    </source>
</evidence>
<dbReference type="Proteomes" id="UP000503440">
    <property type="component" value="Plasmid pB18-1"/>
</dbReference>
<proteinExistence type="predicted"/>
<name>A0A6C0Y7K4_9GAMM</name>
<accession>A0A6C0Y7K4</accession>
<protein>
    <submittedName>
        <fullName evidence="1">Uncharacterized protein</fullName>
    </submittedName>
</protein>
<gene>
    <name evidence="1" type="ORF">FSC09_15020</name>
</gene>
<geneLocation type="plasmid" evidence="2">
    <name>pb18-1</name>
</geneLocation>
<dbReference type="RefSeq" id="WP_163146363.1">
    <property type="nucleotide sequence ID" value="NZ_CP044456.1"/>
</dbReference>
<keyword evidence="1" id="KW-0614">Plasmid</keyword>
<dbReference type="AlphaFoldDB" id="A0A6C0Y7K4"/>